<organism evidence="1 2">
    <name type="scientific">Xylaria bambusicola</name>
    <dbReference type="NCBI Taxonomy" id="326684"/>
    <lineage>
        <taxon>Eukaryota</taxon>
        <taxon>Fungi</taxon>
        <taxon>Dikarya</taxon>
        <taxon>Ascomycota</taxon>
        <taxon>Pezizomycotina</taxon>
        <taxon>Sordariomycetes</taxon>
        <taxon>Xylariomycetidae</taxon>
        <taxon>Xylariales</taxon>
        <taxon>Xylariaceae</taxon>
        <taxon>Xylaria</taxon>
    </lineage>
</organism>
<reference evidence="1 2" key="1">
    <citation type="submission" date="2023-10" db="EMBL/GenBank/DDBJ databases">
        <title>Draft genome sequence of Xylaria bambusicola isolate GMP-LS, the root and basal stem rot pathogen of sugarcane in Indonesia.</title>
        <authorList>
            <person name="Selvaraj P."/>
            <person name="Muralishankar V."/>
            <person name="Muruganantham S."/>
            <person name="Sp S."/>
            <person name="Haryani S."/>
            <person name="Lau K.J.X."/>
            <person name="Naqvi N.I."/>
        </authorList>
    </citation>
    <scope>NUCLEOTIDE SEQUENCE [LARGE SCALE GENOMIC DNA]</scope>
    <source>
        <strain evidence="1">GMP-LS</strain>
    </source>
</reference>
<gene>
    <name evidence="1" type="ORF">RRF57_013046</name>
</gene>
<comment type="caution">
    <text evidence="1">The sequence shown here is derived from an EMBL/GenBank/DDBJ whole genome shotgun (WGS) entry which is preliminary data.</text>
</comment>
<dbReference type="EMBL" id="JAWHQM010000108">
    <property type="protein sequence ID" value="KAK5637334.1"/>
    <property type="molecule type" value="Genomic_DNA"/>
</dbReference>
<dbReference type="Proteomes" id="UP001305414">
    <property type="component" value="Unassembled WGS sequence"/>
</dbReference>
<protein>
    <submittedName>
        <fullName evidence="1">Uncharacterized protein</fullName>
    </submittedName>
</protein>
<evidence type="ECO:0000313" key="2">
    <source>
        <dbReference type="Proteomes" id="UP001305414"/>
    </source>
</evidence>
<proteinExistence type="predicted"/>
<accession>A0AAN7V4W2</accession>
<name>A0AAN7V4W2_9PEZI</name>
<keyword evidence="2" id="KW-1185">Reference proteome</keyword>
<dbReference type="AlphaFoldDB" id="A0AAN7V4W2"/>
<sequence>MQAMVEGAAAEVMSTILTSDPKSALNSRFCLVLSNVLPVETFRTTKSGLDLAYLEIVEDLVKVEAPPEYRDIAAVLSPSRVHEAETGSLHWTARRLGALFEGFYPKTPNLIKAYGLRAPEISREVAEAEKAKQTRYDNYLIPESYPPFNRRSLESNWPSGIPVLEPGYSLPIVQYKQFLLIAQNIDAAVHSEGQDLYSNTIHVWKTALSAMEGRILGRPHASRETPILLGLSAWHIFPDMVVFNGQSGSAKVIMKDSLVKQGGILSLGFSDPGPREPLGVYWSLSLAHHTFYGNPILQTRRLDSDGSRLTLDEFILVGMGSLLSAWRIPTQATGILFTILEAIIAIMPATNSVAQSTRSLSRPFKAYRDRAVLTTRLGRRRPYFVPVEIIQKRMPLFGLMHLPTLLYLLHSSDHKISLLRRLASRVAGLNEENSVILCFSLAREKEDLVFASAFAKPQDDRHDAREIEEAQFDEFCGTNLDRLQRKHLHEKIEYLESGDFESDSRPWFRDPLSGNVTLNHSQGLYRYLAGLRDDCEQPDDRHRCEHASLYYRRYGNPDNTPRGYSIPELSFEDVLWCFESGLVSSERLKCSLDLEPAFEFLKCLSTIYATYEGLASCGATINSAIVNHPFQPQILDVSDTPLT</sequence>
<evidence type="ECO:0000313" key="1">
    <source>
        <dbReference type="EMBL" id="KAK5637334.1"/>
    </source>
</evidence>